<dbReference type="EMBL" id="CP036264">
    <property type="protein sequence ID" value="QEF99155.1"/>
    <property type="molecule type" value="Genomic_DNA"/>
</dbReference>
<organism evidence="2 3">
    <name type="scientific">Stieleria maiorica</name>
    <dbReference type="NCBI Taxonomy" id="2795974"/>
    <lineage>
        <taxon>Bacteria</taxon>
        <taxon>Pseudomonadati</taxon>
        <taxon>Planctomycetota</taxon>
        <taxon>Planctomycetia</taxon>
        <taxon>Pirellulales</taxon>
        <taxon>Pirellulaceae</taxon>
        <taxon>Stieleria</taxon>
    </lineage>
</organism>
<feature type="chain" id="PRO_5022665665" evidence="1">
    <location>
        <begin position="18"/>
        <end position="148"/>
    </location>
</feature>
<dbReference type="PROSITE" id="PS51257">
    <property type="entry name" value="PROKAR_LIPOPROTEIN"/>
    <property type="match status" value="1"/>
</dbReference>
<gene>
    <name evidence="2" type="ORF">Mal15_32150</name>
</gene>
<dbReference type="Proteomes" id="UP000321353">
    <property type="component" value="Chromosome"/>
</dbReference>
<evidence type="ECO:0000256" key="1">
    <source>
        <dbReference type="SAM" id="SignalP"/>
    </source>
</evidence>
<accession>A0A5B9MHV0</accession>
<dbReference type="KEGG" id="smam:Mal15_32150"/>
<evidence type="ECO:0000313" key="3">
    <source>
        <dbReference type="Proteomes" id="UP000321353"/>
    </source>
</evidence>
<sequence precursor="true">MMCRTLVLLVAITTTLAGCTSDDAPKASHFEHDHEVAAHWPDGLADAVAKIQHRLDGADSDPAEIQRQRDQLADIVNWIPEIAADTDLSEQAWIPIDSAAASLAANLRTAGNEWSESNRKQAAALCDLIEQTLANSTEQLASLKGASP</sequence>
<name>A0A5B9MHV0_9BACT</name>
<proteinExistence type="predicted"/>
<protein>
    <submittedName>
        <fullName evidence="2">Uncharacterized protein</fullName>
    </submittedName>
</protein>
<keyword evidence="1" id="KW-0732">Signal</keyword>
<keyword evidence="3" id="KW-1185">Reference proteome</keyword>
<feature type="signal peptide" evidence="1">
    <location>
        <begin position="1"/>
        <end position="17"/>
    </location>
</feature>
<dbReference type="AlphaFoldDB" id="A0A5B9MHV0"/>
<evidence type="ECO:0000313" key="2">
    <source>
        <dbReference type="EMBL" id="QEF99155.1"/>
    </source>
</evidence>
<reference evidence="2 3" key="1">
    <citation type="submission" date="2019-02" db="EMBL/GenBank/DDBJ databases">
        <title>Planctomycetal bacteria perform biofilm scaping via a novel small molecule.</title>
        <authorList>
            <person name="Jeske O."/>
            <person name="Boedeker C."/>
            <person name="Wiegand S."/>
            <person name="Breitling P."/>
            <person name="Kallscheuer N."/>
            <person name="Jogler M."/>
            <person name="Rohde M."/>
            <person name="Petersen J."/>
            <person name="Medema M.H."/>
            <person name="Surup F."/>
            <person name="Jogler C."/>
        </authorList>
    </citation>
    <scope>NUCLEOTIDE SEQUENCE [LARGE SCALE GENOMIC DNA]</scope>
    <source>
        <strain evidence="2 3">Mal15</strain>
    </source>
</reference>